<evidence type="ECO:0000313" key="3">
    <source>
        <dbReference type="EMBL" id="WPD18493.1"/>
    </source>
</evidence>
<dbReference type="EMBL" id="CP132508">
    <property type="protein sequence ID" value="WPD18493.1"/>
    <property type="molecule type" value="Genomic_DNA"/>
</dbReference>
<sequence length="142" mass="16243">MIRRTVVVRRPVEDVFDRFTAGMGHWWPLEQFSYGGDRAGDLILEGHAGGRFYERFRDGEEHEIGRVLVYDPPQRVVFTWNQANWAGSTEVEVRFHPEGTATRIELEHRGWEQLGEAGTGTQHAFDGGWGVILDRFASWASP</sequence>
<keyword evidence="4" id="KW-1185">Reference proteome</keyword>
<accession>A0ABZ0QLX5</accession>
<organism evidence="3 4">
    <name type="scientific">Thermaerobacter composti</name>
    <dbReference type="NCBI Taxonomy" id="554949"/>
    <lineage>
        <taxon>Bacteria</taxon>
        <taxon>Bacillati</taxon>
        <taxon>Bacillota</taxon>
        <taxon>Clostridia</taxon>
        <taxon>Eubacteriales</taxon>
        <taxon>Clostridiales Family XVII. Incertae Sedis</taxon>
        <taxon>Thermaerobacter</taxon>
    </lineage>
</organism>
<reference evidence="3 4" key="1">
    <citation type="submission" date="2023-08" db="EMBL/GenBank/DDBJ databases">
        <title>Genome sequence of Thermaerobacter compostii strain Ins1, a spore-forming filamentous bacterium isolated from a deep geothermal reservoir.</title>
        <authorList>
            <person name="Bregnard D."/>
            <person name="Gonzalez D."/>
            <person name="Junier P."/>
        </authorList>
    </citation>
    <scope>NUCLEOTIDE SEQUENCE [LARGE SCALE GENOMIC DNA]</scope>
    <source>
        <strain evidence="3 4">Ins1</strain>
    </source>
</reference>
<gene>
    <name evidence="3" type="ORF">Q5761_08985</name>
</gene>
<dbReference type="Gene3D" id="3.30.530.20">
    <property type="match status" value="1"/>
</dbReference>
<evidence type="ECO:0000313" key="4">
    <source>
        <dbReference type="Proteomes" id="UP001304683"/>
    </source>
</evidence>
<protein>
    <submittedName>
        <fullName evidence="3">SRPBCC domain-containing protein</fullName>
    </submittedName>
</protein>
<dbReference type="InterPro" id="IPR013538">
    <property type="entry name" value="ASHA1/2-like_C"/>
</dbReference>
<dbReference type="Proteomes" id="UP001304683">
    <property type="component" value="Chromosome"/>
</dbReference>
<proteinExistence type="inferred from homology"/>
<evidence type="ECO:0000259" key="2">
    <source>
        <dbReference type="Pfam" id="PF08327"/>
    </source>
</evidence>
<name>A0ABZ0QLX5_9FIRM</name>
<feature type="domain" description="Activator of Hsp90 ATPase homologue 1/2-like C-terminal" evidence="2">
    <location>
        <begin position="11"/>
        <end position="138"/>
    </location>
</feature>
<comment type="similarity">
    <text evidence="1">Belongs to the AHA1 family.</text>
</comment>
<dbReference type="InterPro" id="IPR023393">
    <property type="entry name" value="START-like_dom_sf"/>
</dbReference>
<dbReference type="RefSeq" id="WP_318750330.1">
    <property type="nucleotide sequence ID" value="NZ_CP132508.1"/>
</dbReference>
<evidence type="ECO:0000256" key="1">
    <source>
        <dbReference type="ARBA" id="ARBA00006817"/>
    </source>
</evidence>
<dbReference type="Pfam" id="PF08327">
    <property type="entry name" value="AHSA1"/>
    <property type="match status" value="1"/>
</dbReference>
<dbReference type="SUPFAM" id="SSF55961">
    <property type="entry name" value="Bet v1-like"/>
    <property type="match status" value="1"/>
</dbReference>